<dbReference type="InterPro" id="IPR029058">
    <property type="entry name" value="AB_hydrolase_fold"/>
</dbReference>
<protein>
    <recommendedName>
        <fullName evidence="3">DUF2974 domain-containing protein</fullName>
    </recommendedName>
</protein>
<evidence type="ECO:0000313" key="2">
    <source>
        <dbReference type="Proteomes" id="UP000698752"/>
    </source>
</evidence>
<comment type="caution">
    <text evidence="1">The sequence shown here is derived from an EMBL/GenBank/DDBJ whole genome shotgun (WGS) entry which is preliminary data.</text>
</comment>
<dbReference type="SUPFAM" id="SSF53474">
    <property type="entry name" value="alpha/beta-Hydrolases"/>
    <property type="match status" value="1"/>
</dbReference>
<organism evidence="1 2">
    <name type="scientific">Neoroseomonas terrae</name>
    <dbReference type="NCBI Taxonomy" id="424799"/>
    <lineage>
        <taxon>Bacteria</taxon>
        <taxon>Pseudomonadati</taxon>
        <taxon>Pseudomonadota</taxon>
        <taxon>Alphaproteobacteria</taxon>
        <taxon>Acetobacterales</taxon>
        <taxon>Acetobacteraceae</taxon>
        <taxon>Neoroseomonas</taxon>
    </lineage>
</organism>
<keyword evidence="2" id="KW-1185">Reference proteome</keyword>
<evidence type="ECO:0008006" key="3">
    <source>
        <dbReference type="Google" id="ProtNLM"/>
    </source>
</evidence>
<proteinExistence type="predicted"/>
<dbReference type="EMBL" id="JAAEDI010000005">
    <property type="protein sequence ID" value="MBR0649076.1"/>
    <property type="molecule type" value="Genomic_DNA"/>
</dbReference>
<dbReference type="RefSeq" id="WP_211866757.1">
    <property type="nucleotide sequence ID" value="NZ_JAAEDI010000005.1"/>
</dbReference>
<evidence type="ECO:0000313" key="1">
    <source>
        <dbReference type="EMBL" id="MBR0649076.1"/>
    </source>
</evidence>
<accession>A0ABS5EDI6</accession>
<gene>
    <name evidence="1" type="ORF">GXW78_05335</name>
</gene>
<name>A0ABS5EDI6_9PROT</name>
<reference evidence="2" key="1">
    <citation type="journal article" date="2021" name="Syst. Appl. Microbiol.">
        <title>Roseomonas hellenica sp. nov., isolated from roots of wild-growing Alkanna tinctoria.</title>
        <authorList>
            <person name="Rat A."/>
            <person name="Naranjo H.D."/>
            <person name="Lebbe L."/>
            <person name="Cnockaert M."/>
            <person name="Krigas N."/>
            <person name="Grigoriadou K."/>
            <person name="Maloupa E."/>
            <person name="Willems A."/>
        </authorList>
    </citation>
    <scope>NUCLEOTIDE SEQUENCE [LARGE SCALE GENOMIC DNA]</scope>
    <source>
        <strain evidence="2">LMG 31159</strain>
    </source>
</reference>
<sequence length="500" mass="54761">MIWLVLVGVMPAMAQPHAGCDAAAGEPLRDIQLQFARALPFARDILAHHRVSATIEGRDTIARLELRLRDVRDLELPDGHPATTYRTDLDGAAILQDRRSRHPALWRVDTATVAAANRAYDVRDAGPGTPPRLEPGESDEGLEDYALIGLYTDRYTGFAAMVLEARGSAARPPHRIYAVAGTHVFTRTDLRSWASGLTMGRAQYVSNAALRMIRDAADYASDARNGGEVFITGQSQGGLAAQGVGALLQAYLDQRAAPHQLVHVVSWGASGARETLARAIIMQREGRGRGFPAAHERHWAETDPDSTATVTEVWNAIAAQWATVPPGGEDAYLSAVASRMRVVGYFFEIDLFARGGTFLGTAFAFPTALVLPDGCEMTVAEVVIGAPPGPFIVRLESHFLKGYQRAVSRGAIAVARPARPARWEWFSDLMPTLEDIGDIWLEVLHLSRDGTHPTHWRSCTTSAEWFTQANRYCRADWWPGCGPAVEEERWCLVRRGPGRP</sequence>
<dbReference type="Proteomes" id="UP000698752">
    <property type="component" value="Unassembled WGS sequence"/>
</dbReference>